<reference evidence="2" key="1">
    <citation type="submission" date="2022-11" db="UniProtKB">
        <authorList>
            <consortium name="WormBaseParasite"/>
        </authorList>
    </citation>
    <scope>IDENTIFICATION</scope>
</reference>
<dbReference type="AlphaFoldDB" id="A0A914I9A6"/>
<protein>
    <submittedName>
        <fullName evidence="2">Uncharacterized protein</fullName>
    </submittedName>
</protein>
<name>A0A914I9A6_GLORO</name>
<keyword evidence="1" id="KW-1185">Reference proteome</keyword>
<dbReference type="WBParaSite" id="Gr19_v10_g7812.t1">
    <property type="protein sequence ID" value="Gr19_v10_g7812.t1"/>
    <property type="gene ID" value="Gr19_v10_g7812"/>
</dbReference>
<accession>A0A914I9A6</accession>
<evidence type="ECO:0000313" key="1">
    <source>
        <dbReference type="Proteomes" id="UP000887572"/>
    </source>
</evidence>
<proteinExistence type="predicted"/>
<evidence type="ECO:0000313" key="2">
    <source>
        <dbReference type="WBParaSite" id="Gr19_v10_g7812.t1"/>
    </source>
</evidence>
<dbReference type="Proteomes" id="UP000887572">
    <property type="component" value="Unplaced"/>
</dbReference>
<sequence>MAIASLAGSFCLMTGHQRTPYISSGISHQMPFQHRPHLLNFFPLSKPNPQLLSQPIPSWPPFCTCLYPSSCWHCSLAPNSSPESKFDKVASDVARANSVSVVSSECTTTNEFIAARKQLHGGESVIERRAHKCCWLLSGGKRCQRRCYDQLRAPSIPPTQKFTFTDECPSLTLNGTVPISELNCVTDREAVVHSCFSACLHWWENNRATAGQQVQRFDPSRDCPALVELSKSESCMIPEELLELARRDEVKGTTNGKKDV</sequence>
<organism evidence="1 2">
    <name type="scientific">Globodera rostochiensis</name>
    <name type="common">Golden nematode worm</name>
    <name type="synonym">Heterodera rostochiensis</name>
    <dbReference type="NCBI Taxonomy" id="31243"/>
    <lineage>
        <taxon>Eukaryota</taxon>
        <taxon>Metazoa</taxon>
        <taxon>Ecdysozoa</taxon>
        <taxon>Nematoda</taxon>
        <taxon>Chromadorea</taxon>
        <taxon>Rhabditida</taxon>
        <taxon>Tylenchina</taxon>
        <taxon>Tylenchomorpha</taxon>
        <taxon>Tylenchoidea</taxon>
        <taxon>Heteroderidae</taxon>
        <taxon>Heteroderinae</taxon>
        <taxon>Globodera</taxon>
    </lineage>
</organism>